<feature type="region of interest" description="Disordered" evidence="1">
    <location>
        <begin position="285"/>
        <end position="310"/>
    </location>
</feature>
<proteinExistence type="predicted"/>
<dbReference type="Proteomes" id="UP000429607">
    <property type="component" value="Unassembled WGS sequence"/>
</dbReference>
<evidence type="ECO:0000256" key="1">
    <source>
        <dbReference type="SAM" id="MobiDB-lite"/>
    </source>
</evidence>
<gene>
    <name evidence="2" type="ORF">PR001_g8147</name>
</gene>
<protein>
    <submittedName>
        <fullName evidence="2">Uncharacterized protein</fullName>
    </submittedName>
</protein>
<name>A0A6A3N9M8_9STRA</name>
<organism evidence="2 3">
    <name type="scientific">Phytophthora rubi</name>
    <dbReference type="NCBI Taxonomy" id="129364"/>
    <lineage>
        <taxon>Eukaryota</taxon>
        <taxon>Sar</taxon>
        <taxon>Stramenopiles</taxon>
        <taxon>Oomycota</taxon>
        <taxon>Peronosporomycetes</taxon>
        <taxon>Peronosporales</taxon>
        <taxon>Peronosporaceae</taxon>
        <taxon>Phytophthora</taxon>
    </lineage>
</organism>
<sequence>MVSLFECWRATRSKPVVAIGAVTISLWTASEPPPSSDGTRRARLHSSRSWRRGEETHARLSVGDLARSVCEASWEDDRRCGFVRFRLGCRCCRGYNVPRPSDAEWRQIPDKPPLCVSKLAELGHYEAALSEARRATAPFGGAEAFTYMRQASYAATQSRTSARRISRGSQLSGIGRSQRTRYWRCVVLRRRGDEHRDQSAGQHERHRAAGLPTQYAEHCPHRGQEAPNHRAQTDHYHWQDAEVAQRLGRLPAVLKCWSVRTKSCETECHSINCRNRVKPGTLVNGSVAGDERGMVSPQPTDVESRMKPER</sequence>
<evidence type="ECO:0000313" key="3">
    <source>
        <dbReference type="Proteomes" id="UP000429607"/>
    </source>
</evidence>
<comment type="caution">
    <text evidence="2">The sequence shown here is derived from an EMBL/GenBank/DDBJ whole genome shotgun (WGS) entry which is preliminary data.</text>
</comment>
<evidence type="ECO:0000313" key="2">
    <source>
        <dbReference type="EMBL" id="KAE9037987.1"/>
    </source>
</evidence>
<dbReference type="EMBL" id="QXFV01000423">
    <property type="protein sequence ID" value="KAE9037987.1"/>
    <property type="molecule type" value="Genomic_DNA"/>
</dbReference>
<reference evidence="2 3" key="1">
    <citation type="submission" date="2018-09" db="EMBL/GenBank/DDBJ databases">
        <title>Genomic investigation of the strawberry pathogen Phytophthora fragariae indicates pathogenicity is determined by transcriptional variation in three key races.</title>
        <authorList>
            <person name="Adams T.M."/>
            <person name="Armitage A.D."/>
            <person name="Sobczyk M.K."/>
            <person name="Bates H.J."/>
            <person name="Dunwell J.M."/>
            <person name="Nellist C.F."/>
            <person name="Harrison R.J."/>
        </authorList>
    </citation>
    <scope>NUCLEOTIDE SEQUENCE [LARGE SCALE GENOMIC DNA]</scope>
    <source>
        <strain evidence="2 3">SCRP249</strain>
    </source>
</reference>
<dbReference type="AlphaFoldDB" id="A0A6A3N9M8"/>
<accession>A0A6A3N9M8</accession>